<gene>
    <name evidence="1" type="ORF">FHS60_000517</name>
</gene>
<dbReference type="EMBL" id="JACICA010000002">
    <property type="protein sequence ID" value="MBB3702064.1"/>
    <property type="molecule type" value="Genomic_DNA"/>
</dbReference>
<dbReference type="Proteomes" id="UP000541425">
    <property type="component" value="Unassembled WGS sequence"/>
</dbReference>
<accession>A0A7W5UUZ3</accession>
<evidence type="ECO:0000313" key="2">
    <source>
        <dbReference type="Proteomes" id="UP000541425"/>
    </source>
</evidence>
<protein>
    <submittedName>
        <fullName evidence="1">Uncharacterized protein</fullName>
    </submittedName>
</protein>
<comment type="caution">
    <text evidence="1">The sequence shown here is derived from an EMBL/GenBank/DDBJ whole genome shotgun (WGS) entry which is preliminary data.</text>
</comment>
<proteinExistence type="predicted"/>
<evidence type="ECO:0000313" key="1">
    <source>
        <dbReference type="EMBL" id="MBB3702064.1"/>
    </source>
</evidence>
<dbReference type="AlphaFoldDB" id="A0A7W5UUZ3"/>
<sequence length="43" mass="5060">MTVKPILTIKGNREKKRFGGNESNTYLWKENYSQSIKYSTQYG</sequence>
<reference evidence="1 2" key="1">
    <citation type="submission" date="2020-08" db="EMBL/GenBank/DDBJ databases">
        <title>Genomic Encyclopedia of Type Strains, Phase IV (KMG-IV): sequencing the most valuable type-strain genomes for metagenomic binning, comparative biology and taxonomic classification.</title>
        <authorList>
            <person name="Goeker M."/>
        </authorList>
    </citation>
    <scope>NUCLEOTIDE SEQUENCE [LARGE SCALE GENOMIC DNA]</scope>
    <source>
        <strain evidence="1 2">DSM 22548</strain>
    </source>
</reference>
<name>A0A7W5UUZ3_9BACT</name>
<organism evidence="1 2">
    <name type="scientific">Alloprevotella rava</name>
    <dbReference type="NCBI Taxonomy" id="671218"/>
    <lineage>
        <taxon>Bacteria</taxon>
        <taxon>Pseudomonadati</taxon>
        <taxon>Bacteroidota</taxon>
        <taxon>Bacteroidia</taxon>
        <taxon>Bacteroidales</taxon>
        <taxon>Prevotellaceae</taxon>
        <taxon>Alloprevotella</taxon>
    </lineage>
</organism>